<dbReference type="Pfam" id="PF00578">
    <property type="entry name" value="AhpC-TSA"/>
    <property type="match status" value="1"/>
</dbReference>
<evidence type="ECO:0000259" key="2">
    <source>
        <dbReference type="Pfam" id="PF00578"/>
    </source>
</evidence>
<reference evidence="3 4" key="1">
    <citation type="submission" date="2018-12" db="EMBL/GenBank/DDBJ databases">
        <title>Sequencing of bacterial isolates from soil warming experiment in Harvard Forest, Massachusetts, USA.</title>
        <authorList>
            <person name="Deangelis K."/>
        </authorList>
    </citation>
    <scope>NUCLEOTIDE SEQUENCE [LARGE SCALE GENOMIC DNA]</scope>
    <source>
        <strain evidence="3 4">EB153</strain>
    </source>
</reference>
<dbReference type="AlphaFoldDB" id="A0A428MF84"/>
<feature type="domain" description="Alkyl hydroperoxide reductase subunit C/ Thiol specific antioxidant" evidence="2">
    <location>
        <begin position="29"/>
        <end position="120"/>
    </location>
</feature>
<dbReference type="Gene3D" id="3.40.30.10">
    <property type="entry name" value="Glutaredoxin"/>
    <property type="match status" value="1"/>
</dbReference>
<dbReference type="Proteomes" id="UP000269669">
    <property type="component" value="Unassembled WGS sequence"/>
</dbReference>
<proteinExistence type="predicted"/>
<evidence type="ECO:0000313" key="4">
    <source>
        <dbReference type="Proteomes" id="UP000269669"/>
    </source>
</evidence>
<dbReference type="RefSeq" id="WP_125484323.1">
    <property type="nucleotide sequence ID" value="NZ_RSDW01000001.1"/>
</dbReference>
<dbReference type="InterPro" id="IPR000866">
    <property type="entry name" value="AhpC/TSA"/>
</dbReference>
<dbReference type="InterPro" id="IPR036249">
    <property type="entry name" value="Thioredoxin-like_sf"/>
</dbReference>
<evidence type="ECO:0000313" key="3">
    <source>
        <dbReference type="EMBL" id="RSL15601.1"/>
    </source>
</evidence>
<dbReference type="InterPro" id="IPR047262">
    <property type="entry name" value="PRX-like1"/>
</dbReference>
<comment type="caution">
    <text evidence="3">The sequence shown here is derived from an EMBL/GenBank/DDBJ whole genome shotgun (WGS) entry which is preliminary data.</text>
</comment>
<dbReference type="PANTHER" id="PTHR43640:SF1">
    <property type="entry name" value="THIOREDOXIN-DEPENDENT PEROXIREDOXIN"/>
    <property type="match status" value="1"/>
</dbReference>
<feature type="signal peptide" evidence="1">
    <location>
        <begin position="1"/>
        <end position="19"/>
    </location>
</feature>
<keyword evidence="4" id="KW-1185">Reference proteome</keyword>
<name>A0A428MF84_9BACT</name>
<dbReference type="GO" id="GO:0016491">
    <property type="term" value="F:oxidoreductase activity"/>
    <property type="evidence" value="ECO:0007669"/>
    <property type="project" value="InterPro"/>
</dbReference>
<dbReference type="EMBL" id="RSDW01000001">
    <property type="protein sequence ID" value="RSL15601.1"/>
    <property type="molecule type" value="Genomic_DNA"/>
</dbReference>
<sequence>MLRCVLSLALTFATLPLLAQERPTYGVGTDGRKISSLAAPGTKAIVLFFVATDCPISNRTFPEMKRLREEFAPRGVRFWFVYPNKGEQSEKVTQHQVAYDAGGEAVLDVQGKLVEISGARVTPEVSVLVPDGTAGWRPAYTGRIDDRYVRIGEERSHATKHFADRALNAALSGGRVETATGTPVGCGIISSKETAKGDSAR</sequence>
<evidence type="ECO:0000256" key="1">
    <source>
        <dbReference type="SAM" id="SignalP"/>
    </source>
</evidence>
<feature type="chain" id="PRO_5019151078" evidence="1">
    <location>
        <begin position="20"/>
        <end position="201"/>
    </location>
</feature>
<gene>
    <name evidence="3" type="ORF">EDE15_1092</name>
</gene>
<dbReference type="OrthoDB" id="284329at2"/>
<dbReference type="PANTHER" id="PTHR43640">
    <property type="entry name" value="OS07G0260300 PROTEIN"/>
    <property type="match status" value="1"/>
</dbReference>
<accession>A0A428MF84</accession>
<dbReference type="GO" id="GO:0016209">
    <property type="term" value="F:antioxidant activity"/>
    <property type="evidence" value="ECO:0007669"/>
    <property type="project" value="InterPro"/>
</dbReference>
<organism evidence="3 4">
    <name type="scientific">Edaphobacter aggregans</name>
    <dbReference type="NCBI Taxonomy" id="570835"/>
    <lineage>
        <taxon>Bacteria</taxon>
        <taxon>Pseudomonadati</taxon>
        <taxon>Acidobacteriota</taxon>
        <taxon>Terriglobia</taxon>
        <taxon>Terriglobales</taxon>
        <taxon>Acidobacteriaceae</taxon>
        <taxon>Edaphobacter</taxon>
    </lineage>
</organism>
<protein>
    <submittedName>
        <fullName evidence="3">AhpC/TSA family protein</fullName>
    </submittedName>
</protein>
<dbReference type="SUPFAM" id="SSF52833">
    <property type="entry name" value="Thioredoxin-like"/>
    <property type="match status" value="1"/>
</dbReference>
<keyword evidence="1" id="KW-0732">Signal</keyword>